<feature type="region of interest" description="Disordered" evidence="2">
    <location>
        <begin position="64"/>
        <end position="94"/>
    </location>
</feature>
<dbReference type="AlphaFoldDB" id="A0AA88JH43"/>
<evidence type="ECO:0000313" key="5">
    <source>
        <dbReference type="Proteomes" id="UP001187192"/>
    </source>
</evidence>
<feature type="region of interest" description="Disordered" evidence="2">
    <location>
        <begin position="1"/>
        <end position="30"/>
    </location>
</feature>
<protein>
    <recommendedName>
        <fullName evidence="3">CCHC-type domain-containing protein</fullName>
    </recommendedName>
</protein>
<dbReference type="SMART" id="SM00343">
    <property type="entry name" value="ZnF_C2HC"/>
    <property type="match status" value="1"/>
</dbReference>
<proteinExistence type="predicted"/>
<feature type="compositionally biased region" description="Basic and acidic residues" evidence="2">
    <location>
        <begin position="161"/>
        <end position="184"/>
    </location>
</feature>
<keyword evidence="1" id="KW-0479">Metal-binding</keyword>
<dbReference type="SUPFAM" id="SSF57756">
    <property type="entry name" value="Retrovirus zinc finger-like domains"/>
    <property type="match status" value="1"/>
</dbReference>
<organism evidence="4 5">
    <name type="scientific">Ficus carica</name>
    <name type="common">Common fig</name>
    <dbReference type="NCBI Taxonomy" id="3494"/>
    <lineage>
        <taxon>Eukaryota</taxon>
        <taxon>Viridiplantae</taxon>
        <taxon>Streptophyta</taxon>
        <taxon>Embryophyta</taxon>
        <taxon>Tracheophyta</taxon>
        <taxon>Spermatophyta</taxon>
        <taxon>Magnoliopsida</taxon>
        <taxon>eudicotyledons</taxon>
        <taxon>Gunneridae</taxon>
        <taxon>Pentapetalae</taxon>
        <taxon>rosids</taxon>
        <taxon>fabids</taxon>
        <taxon>Rosales</taxon>
        <taxon>Moraceae</taxon>
        <taxon>Ficeae</taxon>
        <taxon>Ficus</taxon>
    </lineage>
</organism>
<dbReference type="GO" id="GO:0003676">
    <property type="term" value="F:nucleic acid binding"/>
    <property type="evidence" value="ECO:0007669"/>
    <property type="project" value="InterPro"/>
</dbReference>
<keyword evidence="1" id="KW-0863">Zinc-finger</keyword>
<feature type="compositionally biased region" description="Basic and acidic residues" evidence="2">
    <location>
        <begin position="1"/>
        <end position="19"/>
    </location>
</feature>
<sequence>MAPKRRLNDIGDRQEHHESSTQPQMPDMTQFFAGMANMFQQQSEQMRIQAEHQAQLQREQFRQQMEMQSQQFQQLVTQQREQQNVPPPPPPKVGNPEPLYEIFRKQHPKEFSDVRVARVKEYAEVVEMAMVSERALAGVQKENELKRSNFTSKVGQWKYGGTDKGKQKQENPQKRPRQDRINSTKYEKPVCNNCGKNHWGECRIGSNKCFKCGKPGHMAKDCSNAATTRGGQQGVQGRVFAMTTEEADVDPSVVTVGTNSRKVINKV</sequence>
<dbReference type="GO" id="GO:0008270">
    <property type="term" value="F:zinc ion binding"/>
    <property type="evidence" value="ECO:0007669"/>
    <property type="project" value="UniProtKB-KW"/>
</dbReference>
<dbReference type="InterPro" id="IPR036875">
    <property type="entry name" value="Znf_CCHC_sf"/>
</dbReference>
<dbReference type="PROSITE" id="PS50096">
    <property type="entry name" value="IQ"/>
    <property type="match status" value="1"/>
</dbReference>
<evidence type="ECO:0000256" key="1">
    <source>
        <dbReference type="PROSITE-ProRule" id="PRU00047"/>
    </source>
</evidence>
<reference evidence="4" key="1">
    <citation type="submission" date="2023-07" db="EMBL/GenBank/DDBJ databases">
        <title>draft genome sequence of fig (Ficus carica).</title>
        <authorList>
            <person name="Takahashi T."/>
            <person name="Nishimura K."/>
        </authorList>
    </citation>
    <scope>NUCLEOTIDE SEQUENCE</scope>
</reference>
<dbReference type="Proteomes" id="UP001187192">
    <property type="component" value="Unassembled WGS sequence"/>
</dbReference>
<dbReference type="Pfam" id="PF00098">
    <property type="entry name" value="zf-CCHC"/>
    <property type="match status" value="1"/>
</dbReference>
<feature type="domain" description="CCHC-type" evidence="3">
    <location>
        <begin position="208"/>
        <end position="224"/>
    </location>
</feature>
<gene>
    <name evidence="4" type="ORF">TIFTF001_052376</name>
</gene>
<keyword evidence="1" id="KW-0862">Zinc</keyword>
<dbReference type="PROSITE" id="PS50158">
    <property type="entry name" value="ZF_CCHC"/>
    <property type="match status" value="1"/>
</dbReference>
<evidence type="ECO:0000313" key="4">
    <source>
        <dbReference type="EMBL" id="GMN74434.1"/>
    </source>
</evidence>
<feature type="compositionally biased region" description="Low complexity" evidence="2">
    <location>
        <begin position="64"/>
        <end position="84"/>
    </location>
</feature>
<dbReference type="Gene3D" id="4.10.60.10">
    <property type="entry name" value="Zinc finger, CCHC-type"/>
    <property type="match status" value="1"/>
</dbReference>
<dbReference type="EMBL" id="BTGU01010879">
    <property type="protein sequence ID" value="GMN74434.1"/>
    <property type="molecule type" value="Genomic_DNA"/>
</dbReference>
<keyword evidence="5" id="KW-1185">Reference proteome</keyword>
<evidence type="ECO:0000259" key="3">
    <source>
        <dbReference type="PROSITE" id="PS50158"/>
    </source>
</evidence>
<name>A0AA88JH43_FICCA</name>
<feature type="region of interest" description="Disordered" evidence="2">
    <location>
        <begin position="155"/>
        <end position="184"/>
    </location>
</feature>
<comment type="caution">
    <text evidence="4">The sequence shown here is derived from an EMBL/GenBank/DDBJ whole genome shotgun (WGS) entry which is preliminary data.</text>
</comment>
<dbReference type="InterPro" id="IPR001878">
    <property type="entry name" value="Znf_CCHC"/>
</dbReference>
<accession>A0AA88JH43</accession>
<evidence type="ECO:0000256" key="2">
    <source>
        <dbReference type="SAM" id="MobiDB-lite"/>
    </source>
</evidence>